<sequence length="294" mass="33576">MLSRITDEVNECTAFIDIFPFKWMGRLFAPLVNDVYRHYRIIENLVLPEIERRRIAARADPKYTPPVDLLQFMLEFNDKNGDPNSTKDLTSSLMLTAFGAIATNVFIGTHFMYDVAAHPEVRERMYEEQQRIIAKYGTAFSKEALRDMSYMESCLRETLRLNTHAIGTFRKMMTGFTFSNGLSVPAGRLCLVHTRAVNRNDKVYENANEYIPERVADPTNPRAATSVSGYVTFGMGEFGCPGRHFAVGQLKALMAVLIRRYDFTTKSGKRPKDKIQRVTEYLPIDEAVIFTPRA</sequence>
<comment type="cofactor">
    <cofactor evidence="1 5">
        <name>heme</name>
        <dbReference type="ChEBI" id="CHEBI:30413"/>
    </cofactor>
</comment>
<gene>
    <name evidence="6" type="ORF">THASP1DRAFT_19753</name>
</gene>
<keyword evidence="7" id="KW-1185">Reference proteome</keyword>
<dbReference type="InterPro" id="IPR001128">
    <property type="entry name" value="Cyt_P450"/>
</dbReference>
<dbReference type="GO" id="GO:0016705">
    <property type="term" value="F:oxidoreductase activity, acting on paired donors, with incorporation or reduction of molecular oxygen"/>
    <property type="evidence" value="ECO:0007669"/>
    <property type="project" value="InterPro"/>
</dbReference>
<keyword evidence="3 5" id="KW-0479">Metal-binding</keyword>
<dbReference type="InterPro" id="IPR036396">
    <property type="entry name" value="Cyt_P450_sf"/>
</dbReference>
<evidence type="ECO:0000256" key="1">
    <source>
        <dbReference type="ARBA" id="ARBA00001971"/>
    </source>
</evidence>
<evidence type="ECO:0000313" key="6">
    <source>
        <dbReference type="EMBL" id="RKP05483.1"/>
    </source>
</evidence>
<evidence type="ECO:0000256" key="4">
    <source>
        <dbReference type="ARBA" id="ARBA00023004"/>
    </source>
</evidence>
<protein>
    <submittedName>
        <fullName evidence="6">Cytochrome P450</fullName>
    </submittedName>
</protein>
<evidence type="ECO:0000313" key="7">
    <source>
        <dbReference type="Proteomes" id="UP000271241"/>
    </source>
</evidence>
<dbReference type="Proteomes" id="UP000271241">
    <property type="component" value="Unassembled WGS sequence"/>
</dbReference>
<evidence type="ECO:0000256" key="5">
    <source>
        <dbReference type="PIRSR" id="PIRSR602403-1"/>
    </source>
</evidence>
<dbReference type="OrthoDB" id="1844152at2759"/>
<accession>A0A4P9XIF9</accession>
<name>A0A4P9XIF9_9FUNG</name>
<dbReference type="Pfam" id="PF00067">
    <property type="entry name" value="p450"/>
    <property type="match status" value="1"/>
</dbReference>
<dbReference type="GO" id="GO:0004497">
    <property type="term" value="F:monooxygenase activity"/>
    <property type="evidence" value="ECO:0007669"/>
    <property type="project" value="InterPro"/>
</dbReference>
<comment type="similarity">
    <text evidence="2">Belongs to the cytochrome P450 family.</text>
</comment>
<feature type="binding site" description="axial binding residue" evidence="5">
    <location>
        <position position="240"/>
    </location>
    <ligand>
        <name>heme</name>
        <dbReference type="ChEBI" id="CHEBI:30413"/>
    </ligand>
    <ligandPart>
        <name>Fe</name>
        <dbReference type="ChEBI" id="CHEBI:18248"/>
    </ligandPart>
</feature>
<organism evidence="6 7">
    <name type="scientific">Thamnocephalis sphaerospora</name>
    <dbReference type="NCBI Taxonomy" id="78915"/>
    <lineage>
        <taxon>Eukaryota</taxon>
        <taxon>Fungi</taxon>
        <taxon>Fungi incertae sedis</taxon>
        <taxon>Zoopagomycota</taxon>
        <taxon>Zoopagomycotina</taxon>
        <taxon>Zoopagomycetes</taxon>
        <taxon>Zoopagales</taxon>
        <taxon>Sigmoideomycetaceae</taxon>
        <taxon>Thamnocephalis</taxon>
    </lineage>
</organism>
<dbReference type="GO" id="GO:0005506">
    <property type="term" value="F:iron ion binding"/>
    <property type="evidence" value="ECO:0007669"/>
    <property type="project" value="InterPro"/>
</dbReference>
<dbReference type="InterPro" id="IPR002403">
    <property type="entry name" value="Cyt_P450_E_grp-IV"/>
</dbReference>
<dbReference type="GO" id="GO:0020037">
    <property type="term" value="F:heme binding"/>
    <property type="evidence" value="ECO:0007669"/>
    <property type="project" value="InterPro"/>
</dbReference>
<dbReference type="EMBL" id="KZ993117">
    <property type="protein sequence ID" value="RKP05483.1"/>
    <property type="molecule type" value="Genomic_DNA"/>
</dbReference>
<reference evidence="7" key="1">
    <citation type="journal article" date="2018" name="Nat. Microbiol.">
        <title>Leveraging single-cell genomics to expand the fungal tree of life.</title>
        <authorList>
            <person name="Ahrendt S.R."/>
            <person name="Quandt C.A."/>
            <person name="Ciobanu D."/>
            <person name="Clum A."/>
            <person name="Salamov A."/>
            <person name="Andreopoulos B."/>
            <person name="Cheng J.F."/>
            <person name="Woyke T."/>
            <person name="Pelin A."/>
            <person name="Henrissat B."/>
            <person name="Reynolds N.K."/>
            <person name="Benny G.L."/>
            <person name="Smith M.E."/>
            <person name="James T.Y."/>
            <person name="Grigoriev I.V."/>
        </authorList>
    </citation>
    <scope>NUCLEOTIDE SEQUENCE [LARGE SCALE GENOMIC DNA]</scope>
    <source>
        <strain evidence="7">RSA 1356</strain>
    </source>
</reference>
<dbReference type="Gene3D" id="1.10.630.10">
    <property type="entry name" value="Cytochrome P450"/>
    <property type="match status" value="1"/>
</dbReference>
<evidence type="ECO:0000256" key="2">
    <source>
        <dbReference type="ARBA" id="ARBA00010617"/>
    </source>
</evidence>
<proteinExistence type="inferred from homology"/>
<dbReference type="PANTHER" id="PTHR46206">
    <property type="entry name" value="CYTOCHROME P450"/>
    <property type="match status" value="1"/>
</dbReference>
<dbReference type="AlphaFoldDB" id="A0A4P9XIF9"/>
<keyword evidence="5" id="KW-0349">Heme</keyword>
<evidence type="ECO:0000256" key="3">
    <source>
        <dbReference type="ARBA" id="ARBA00022723"/>
    </source>
</evidence>
<dbReference type="SUPFAM" id="SSF48264">
    <property type="entry name" value="Cytochrome P450"/>
    <property type="match status" value="1"/>
</dbReference>
<dbReference type="PRINTS" id="PR00465">
    <property type="entry name" value="EP450IV"/>
</dbReference>
<keyword evidence="4 5" id="KW-0408">Iron</keyword>
<dbReference type="PANTHER" id="PTHR46206:SF4">
    <property type="entry name" value="P450, PUTATIVE (EUROFUNG)-RELATED"/>
    <property type="match status" value="1"/>
</dbReference>
<dbReference type="STRING" id="78915.A0A4P9XIF9"/>